<dbReference type="Gene3D" id="3.40.50.1820">
    <property type="entry name" value="alpha/beta hydrolase"/>
    <property type="match status" value="1"/>
</dbReference>
<sequence>MSDATGRGTAGSQELAFEAPLTLYPSPTTEFAEEPEYIDESFGKPAIRNVLVPTLTPIFPSGGDATGAAVIVAPGGGFQFLFAESEGYEVARRLAARDVTAFVLKYRVEPSPSDPLKADRIIARRLQYLGDIDKRFSLVTEAEAAAIEDGAAAVRLVRENAERWQIDPSRVGFLGFAAGGLIACGLTDAPERSRPDFLGIIYAFLRRDIPASAPPAFIAAAADDHLLEDRPIRMYQAWLAANRPAELHLYETGGHDFASKDSAPCSRHWIDAFVSWIRSRRMDNGPVR</sequence>
<dbReference type="SUPFAM" id="SSF53474">
    <property type="entry name" value="alpha/beta-Hydrolases"/>
    <property type="match status" value="1"/>
</dbReference>
<dbReference type="Proteomes" id="UP000522081">
    <property type="component" value="Unassembled WGS sequence"/>
</dbReference>
<keyword evidence="4" id="KW-1185">Reference proteome</keyword>
<dbReference type="InterPro" id="IPR050300">
    <property type="entry name" value="GDXG_lipolytic_enzyme"/>
</dbReference>
<dbReference type="AlphaFoldDB" id="A0A7Y9XYR7"/>
<comment type="caution">
    <text evidence="3">The sequence shown here is derived from an EMBL/GenBank/DDBJ whole genome shotgun (WGS) entry which is preliminary data.</text>
</comment>
<dbReference type="GO" id="GO:0016787">
    <property type="term" value="F:hydrolase activity"/>
    <property type="evidence" value="ECO:0007669"/>
    <property type="project" value="UniProtKB-KW"/>
</dbReference>
<evidence type="ECO:0000259" key="2">
    <source>
        <dbReference type="Pfam" id="PF20434"/>
    </source>
</evidence>
<dbReference type="PANTHER" id="PTHR48081:SF6">
    <property type="entry name" value="PEPTIDASE S9 PROLYL OLIGOPEPTIDASE CATALYTIC DOMAIN-CONTAINING PROTEIN"/>
    <property type="match status" value="1"/>
</dbReference>
<dbReference type="EMBL" id="JACBZF010000011">
    <property type="protein sequence ID" value="NYH97037.1"/>
    <property type="molecule type" value="Genomic_DNA"/>
</dbReference>
<feature type="domain" description="BD-FAE-like" evidence="2">
    <location>
        <begin position="134"/>
        <end position="183"/>
    </location>
</feature>
<keyword evidence="1" id="KW-0378">Hydrolase</keyword>
<gene>
    <name evidence="3" type="ORF">FHS75_003398</name>
</gene>
<reference evidence="3 4" key="1">
    <citation type="submission" date="2020-07" db="EMBL/GenBank/DDBJ databases">
        <title>Genomic Encyclopedia of Type Strains, Phase IV (KMG-IV): sequencing the most valuable type-strain genomes for metagenomic binning, comparative biology and taxonomic classification.</title>
        <authorList>
            <person name="Goeker M."/>
        </authorList>
    </citation>
    <scope>NUCLEOTIDE SEQUENCE [LARGE SCALE GENOMIC DNA]</scope>
    <source>
        <strain evidence="3 4">DSM 29043</strain>
    </source>
</reference>
<dbReference type="RefSeq" id="WP_179408811.1">
    <property type="nucleotide sequence ID" value="NZ_BMGF01000013.1"/>
</dbReference>
<evidence type="ECO:0000313" key="4">
    <source>
        <dbReference type="Proteomes" id="UP000522081"/>
    </source>
</evidence>
<organism evidence="3 4">
    <name type="scientific">Novosphingobium marinum</name>
    <dbReference type="NCBI Taxonomy" id="1514948"/>
    <lineage>
        <taxon>Bacteria</taxon>
        <taxon>Pseudomonadati</taxon>
        <taxon>Pseudomonadota</taxon>
        <taxon>Alphaproteobacteria</taxon>
        <taxon>Sphingomonadales</taxon>
        <taxon>Sphingomonadaceae</taxon>
        <taxon>Novosphingobium</taxon>
    </lineage>
</organism>
<protein>
    <submittedName>
        <fullName evidence="3">Acetyl esterase/lipase</fullName>
    </submittedName>
</protein>
<dbReference type="InterPro" id="IPR029058">
    <property type="entry name" value="AB_hydrolase_fold"/>
</dbReference>
<dbReference type="PANTHER" id="PTHR48081">
    <property type="entry name" value="AB HYDROLASE SUPERFAMILY PROTEIN C4A8.06C"/>
    <property type="match status" value="1"/>
</dbReference>
<dbReference type="InterPro" id="IPR049492">
    <property type="entry name" value="BD-FAE-like_dom"/>
</dbReference>
<dbReference type="Pfam" id="PF20434">
    <property type="entry name" value="BD-FAE"/>
    <property type="match status" value="1"/>
</dbReference>
<evidence type="ECO:0000256" key="1">
    <source>
        <dbReference type="ARBA" id="ARBA00022801"/>
    </source>
</evidence>
<accession>A0A7Y9XYR7</accession>
<evidence type="ECO:0000313" key="3">
    <source>
        <dbReference type="EMBL" id="NYH97037.1"/>
    </source>
</evidence>
<name>A0A7Y9XYR7_9SPHN</name>
<proteinExistence type="predicted"/>